<keyword evidence="1" id="KW-0285">Flavoprotein</keyword>
<evidence type="ECO:0000256" key="1">
    <source>
        <dbReference type="ARBA" id="ARBA00022630"/>
    </source>
</evidence>
<evidence type="ECO:0000313" key="5">
    <source>
        <dbReference type="Proteomes" id="UP001198200"/>
    </source>
</evidence>
<dbReference type="InterPro" id="IPR023753">
    <property type="entry name" value="FAD/NAD-binding_dom"/>
</dbReference>
<gene>
    <name evidence="4" type="ORF">LKD48_06070</name>
</gene>
<comment type="caution">
    <text evidence="4">The sequence shown here is derived from an EMBL/GenBank/DDBJ whole genome shotgun (WGS) entry which is preliminary data.</text>
</comment>
<protein>
    <submittedName>
        <fullName evidence="4">FAD-dependent oxidoreductase</fullName>
    </submittedName>
</protein>
<dbReference type="SUPFAM" id="SSF51905">
    <property type="entry name" value="FAD/NAD(P)-binding domain"/>
    <property type="match status" value="1"/>
</dbReference>
<accession>A0AAE3JBD6</accession>
<dbReference type="Proteomes" id="UP001198200">
    <property type="component" value="Unassembled WGS sequence"/>
</dbReference>
<sequence>MYDMIIVGAGTAGLTAGIYALRSGVKPLILECEAMGGQITLSPCVENYPGIAKISGMEFADGLMAQLTNLGGEVTFGRVISTRKIDNGFEVCTEDGETYEGKNLIIASGAAHRHLGIEREQELIGRGVSYCAVCDGPFFKEKTAAVVGGGSAALQDALYLAGICSKVYLIHRRDTFRAEKSLIDQVMAAENIECVMESRVTALIGEKKLTELEVTNLSGEKKTLVADGLFVAIGMEPHNEVFRDLVDLDEAGYVIAGENCKTRTPGVYAAGDCRTKTVRQLTTAAADGTVCGLVCKAV</sequence>
<name>A0AAE3JBD6_9FIRM</name>
<proteinExistence type="predicted"/>
<reference evidence="4 5" key="1">
    <citation type="submission" date="2021-10" db="EMBL/GenBank/DDBJ databases">
        <title>Anaerobic single-cell dispensing facilitates the cultivation of human gut bacteria.</title>
        <authorList>
            <person name="Afrizal A."/>
        </authorList>
    </citation>
    <scope>NUCLEOTIDE SEQUENCE [LARGE SCALE GENOMIC DNA]</scope>
    <source>
        <strain evidence="4 5">CLA-AA-H224</strain>
    </source>
</reference>
<evidence type="ECO:0000256" key="2">
    <source>
        <dbReference type="ARBA" id="ARBA00023002"/>
    </source>
</evidence>
<dbReference type="InterPro" id="IPR036188">
    <property type="entry name" value="FAD/NAD-bd_sf"/>
</dbReference>
<dbReference type="Pfam" id="PF07992">
    <property type="entry name" value="Pyr_redox_2"/>
    <property type="match status" value="1"/>
</dbReference>
<keyword evidence="2" id="KW-0560">Oxidoreductase</keyword>
<dbReference type="InterPro" id="IPR050097">
    <property type="entry name" value="Ferredoxin-NADP_redctase_2"/>
</dbReference>
<organism evidence="4 5">
    <name type="scientific">Anthropogastromicrobium aceti</name>
    <dbReference type="NCBI Taxonomy" id="2981768"/>
    <lineage>
        <taxon>Bacteria</taxon>
        <taxon>Bacillati</taxon>
        <taxon>Bacillota</taxon>
        <taxon>Clostridia</taxon>
        <taxon>Lachnospirales</taxon>
        <taxon>Lachnospiraceae</taxon>
        <taxon>Anthropogastromicrobium</taxon>
    </lineage>
</organism>
<dbReference type="PRINTS" id="PR00368">
    <property type="entry name" value="FADPNR"/>
</dbReference>
<dbReference type="PANTHER" id="PTHR48105">
    <property type="entry name" value="THIOREDOXIN REDUCTASE 1-RELATED-RELATED"/>
    <property type="match status" value="1"/>
</dbReference>
<dbReference type="AlphaFoldDB" id="A0AAE3JBD6"/>
<feature type="domain" description="FAD/NAD(P)-binding" evidence="3">
    <location>
        <begin position="2"/>
        <end position="288"/>
    </location>
</feature>
<evidence type="ECO:0000259" key="3">
    <source>
        <dbReference type="Pfam" id="PF07992"/>
    </source>
</evidence>
<dbReference type="RefSeq" id="WP_308731517.1">
    <property type="nucleotide sequence ID" value="NZ_JAJEQN010000011.1"/>
</dbReference>
<dbReference type="PRINTS" id="PR00469">
    <property type="entry name" value="PNDRDTASEII"/>
</dbReference>
<evidence type="ECO:0000313" key="4">
    <source>
        <dbReference type="EMBL" id="MCC2221215.1"/>
    </source>
</evidence>
<dbReference type="EMBL" id="JAJEQN010000011">
    <property type="protein sequence ID" value="MCC2221215.1"/>
    <property type="molecule type" value="Genomic_DNA"/>
</dbReference>
<dbReference type="GO" id="GO:0016491">
    <property type="term" value="F:oxidoreductase activity"/>
    <property type="evidence" value="ECO:0007669"/>
    <property type="project" value="UniProtKB-KW"/>
</dbReference>
<dbReference type="Gene3D" id="3.50.50.60">
    <property type="entry name" value="FAD/NAD(P)-binding domain"/>
    <property type="match status" value="2"/>
</dbReference>
<keyword evidence="5" id="KW-1185">Reference proteome</keyword>